<proteinExistence type="predicted"/>
<dbReference type="EMBL" id="KQ947412">
    <property type="protein sequence ID" value="KUJ18610.1"/>
    <property type="molecule type" value="Genomic_DNA"/>
</dbReference>
<dbReference type="AlphaFoldDB" id="A0A194XEJ4"/>
<accession>A0A194XEJ4</accession>
<organism evidence="1 2">
    <name type="scientific">Mollisia scopiformis</name>
    <name type="common">Conifer needle endophyte fungus</name>
    <name type="synonym">Phialocephala scopiformis</name>
    <dbReference type="NCBI Taxonomy" id="149040"/>
    <lineage>
        <taxon>Eukaryota</taxon>
        <taxon>Fungi</taxon>
        <taxon>Dikarya</taxon>
        <taxon>Ascomycota</taxon>
        <taxon>Pezizomycotina</taxon>
        <taxon>Leotiomycetes</taxon>
        <taxon>Helotiales</taxon>
        <taxon>Mollisiaceae</taxon>
        <taxon>Mollisia</taxon>
    </lineage>
</organism>
<dbReference type="STRING" id="149040.A0A194XEJ4"/>
<dbReference type="RefSeq" id="XP_018072965.1">
    <property type="nucleotide sequence ID" value="XM_018221968.1"/>
</dbReference>
<sequence>MRMNLIMTLEKHLNDVFEDFLSRVLAHVLDNAKRKYSISLQNHKIELVLAFPAGWSDRVHSTVARIGARALQKGIADYDLKNISFGVENVYTVSETLCGVKEWLRETVAEASSIDFEAQSTNLDELNL</sequence>
<protein>
    <submittedName>
        <fullName evidence="1">Uncharacterized protein</fullName>
    </submittedName>
</protein>
<evidence type="ECO:0000313" key="2">
    <source>
        <dbReference type="Proteomes" id="UP000070700"/>
    </source>
</evidence>
<dbReference type="Proteomes" id="UP000070700">
    <property type="component" value="Unassembled WGS sequence"/>
</dbReference>
<keyword evidence="2" id="KW-1185">Reference proteome</keyword>
<evidence type="ECO:0000313" key="1">
    <source>
        <dbReference type="EMBL" id="KUJ18610.1"/>
    </source>
</evidence>
<reference evidence="1 2" key="1">
    <citation type="submission" date="2015-10" db="EMBL/GenBank/DDBJ databases">
        <title>Full genome of DAOMC 229536 Phialocephala scopiformis, a fungal endophyte of spruce producing the potent anti-insectan compound rugulosin.</title>
        <authorList>
            <consortium name="DOE Joint Genome Institute"/>
            <person name="Walker A.K."/>
            <person name="Frasz S.L."/>
            <person name="Seifert K.A."/>
            <person name="Miller J.D."/>
            <person name="Mondo S.J."/>
            <person name="Labutti K."/>
            <person name="Lipzen A."/>
            <person name="Dockter R."/>
            <person name="Kennedy M."/>
            <person name="Grigoriev I.V."/>
            <person name="Spatafora J.W."/>
        </authorList>
    </citation>
    <scope>NUCLEOTIDE SEQUENCE [LARGE SCALE GENOMIC DNA]</scope>
    <source>
        <strain evidence="1 2">CBS 120377</strain>
    </source>
</reference>
<dbReference type="OrthoDB" id="3503699at2759"/>
<gene>
    <name evidence="1" type="ORF">LY89DRAFT_774460</name>
</gene>
<dbReference type="KEGG" id="psco:LY89DRAFT_774460"/>
<name>A0A194XEJ4_MOLSC</name>
<dbReference type="GeneID" id="28831694"/>
<dbReference type="InParanoid" id="A0A194XEJ4"/>